<dbReference type="KEGG" id="mbet:N8K70_11995"/>
<reference evidence="1 2" key="1">
    <citation type="submission" date="2023-02" db="EMBL/GenBank/DDBJ databases">
        <title>Microbacterium betulae sp. nov., isolated from birch wood.</title>
        <authorList>
            <person name="Pasciak M."/>
            <person name="Pawlik K.J."/>
            <person name="Martynowski D."/>
            <person name="Laczmanski L."/>
            <person name="Ciekot J."/>
            <person name="Szponar B."/>
            <person name="Wojcik-Fatla A."/>
            <person name="Mackiewicz B."/>
            <person name="Farian E."/>
            <person name="Cholewa G."/>
            <person name="Cholewa A."/>
            <person name="Dutkiewicz J."/>
        </authorList>
    </citation>
    <scope>NUCLEOTIDE SEQUENCE [LARGE SCALE GENOMIC DNA]</scope>
    <source>
        <strain evidence="1 2">AB</strain>
    </source>
</reference>
<dbReference type="PANTHER" id="PTHR30283">
    <property type="entry name" value="PEROXIDE STRESS RESPONSE PROTEIN YAAA"/>
    <property type="match status" value="1"/>
</dbReference>
<dbReference type="Proteomes" id="UP001305498">
    <property type="component" value="Chromosome"/>
</dbReference>
<gene>
    <name evidence="1" type="primary">yaaA</name>
    <name evidence="1" type="ORF">N8K70_11995</name>
</gene>
<dbReference type="GO" id="GO:0005829">
    <property type="term" value="C:cytosol"/>
    <property type="evidence" value="ECO:0007669"/>
    <property type="project" value="TreeGrafter"/>
</dbReference>
<dbReference type="Pfam" id="PF03883">
    <property type="entry name" value="H2O2_YaaD"/>
    <property type="match status" value="1"/>
</dbReference>
<name>A0AA97FG83_9MICO</name>
<dbReference type="GO" id="GO:0033194">
    <property type="term" value="P:response to hydroperoxide"/>
    <property type="evidence" value="ECO:0007669"/>
    <property type="project" value="TreeGrafter"/>
</dbReference>
<protein>
    <submittedName>
        <fullName evidence="1">Peroxide stress protein YaaA</fullName>
    </submittedName>
</protein>
<keyword evidence="2" id="KW-1185">Reference proteome</keyword>
<dbReference type="PANTHER" id="PTHR30283:SF4">
    <property type="entry name" value="PEROXIDE STRESS RESISTANCE PROTEIN YAAA"/>
    <property type="match status" value="1"/>
</dbReference>
<dbReference type="AlphaFoldDB" id="A0AA97FG83"/>
<evidence type="ECO:0000313" key="2">
    <source>
        <dbReference type="Proteomes" id="UP001305498"/>
    </source>
</evidence>
<accession>A0AA97FG83</accession>
<evidence type="ECO:0000313" key="1">
    <source>
        <dbReference type="EMBL" id="WOF22098.1"/>
    </source>
</evidence>
<dbReference type="InterPro" id="IPR005583">
    <property type="entry name" value="YaaA"/>
</dbReference>
<proteinExistence type="predicted"/>
<sequence>MLVLLPPSETKRPGGDGASLDLATLRLPSLRPLRETAVEALVRLSDDADRAARALKLSERQRGEVSVNAALRRAATMPAMDRYTGVLYDALGASALPAGDRAWLADHALIQTAPFGPVGAGDPVPAYRLAAGTSLPGLPPLRRHWASATTEALREAADGLVVDLRSKAYVELGPVPSGVESVYVSVVTAEADGTVRALNHFNKRAKGELARLLAADRPRPASAEDLLEWAASADVDLRPGTARGEILLVAGR</sequence>
<organism evidence="1 2">
    <name type="scientific">Microbacterium betulae</name>
    <dbReference type="NCBI Taxonomy" id="2981139"/>
    <lineage>
        <taxon>Bacteria</taxon>
        <taxon>Bacillati</taxon>
        <taxon>Actinomycetota</taxon>
        <taxon>Actinomycetes</taxon>
        <taxon>Micrococcales</taxon>
        <taxon>Microbacteriaceae</taxon>
        <taxon>Microbacterium</taxon>
    </lineage>
</organism>
<dbReference type="RefSeq" id="WP_317138574.1">
    <property type="nucleotide sequence ID" value="NZ_CP118157.1"/>
</dbReference>
<dbReference type="EMBL" id="CP118157">
    <property type="protein sequence ID" value="WOF22098.1"/>
    <property type="molecule type" value="Genomic_DNA"/>
</dbReference>